<keyword evidence="2" id="KW-1133">Transmembrane helix</keyword>
<dbReference type="Pfam" id="PF11927">
    <property type="entry name" value="HODM_asu-like"/>
    <property type="match status" value="1"/>
</dbReference>
<feature type="region of interest" description="Disordered" evidence="1">
    <location>
        <begin position="335"/>
        <end position="355"/>
    </location>
</feature>
<dbReference type="EMBL" id="JAYKXP010000005">
    <property type="protein sequence ID" value="KAK7058673.1"/>
    <property type="molecule type" value="Genomic_DNA"/>
</dbReference>
<feature type="transmembrane region" description="Helical" evidence="2">
    <location>
        <begin position="17"/>
        <end position="37"/>
    </location>
</feature>
<organism evidence="3 4">
    <name type="scientific">Paramarasmius palmivorus</name>
    <dbReference type="NCBI Taxonomy" id="297713"/>
    <lineage>
        <taxon>Eukaryota</taxon>
        <taxon>Fungi</taxon>
        <taxon>Dikarya</taxon>
        <taxon>Basidiomycota</taxon>
        <taxon>Agaricomycotina</taxon>
        <taxon>Agaricomycetes</taxon>
        <taxon>Agaricomycetidae</taxon>
        <taxon>Agaricales</taxon>
        <taxon>Marasmiineae</taxon>
        <taxon>Marasmiaceae</taxon>
        <taxon>Paramarasmius</taxon>
    </lineage>
</organism>
<dbReference type="AlphaFoldDB" id="A0AAW0E187"/>
<dbReference type="InterPro" id="IPR021848">
    <property type="entry name" value="HODM_asu-like"/>
</dbReference>
<dbReference type="Proteomes" id="UP001383192">
    <property type="component" value="Unassembled WGS sequence"/>
</dbReference>
<evidence type="ECO:0000256" key="1">
    <source>
        <dbReference type="SAM" id="MobiDB-lite"/>
    </source>
</evidence>
<evidence type="ECO:0000313" key="3">
    <source>
        <dbReference type="EMBL" id="KAK7058673.1"/>
    </source>
</evidence>
<comment type="caution">
    <text evidence="3">The sequence shown here is derived from an EMBL/GenBank/DDBJ whole genome shotgun (WGS) entry which is preliminary data.</text>
</comment>
<gene>
    <name evidence="3" type="ORF">VNI00_002309</name>
</gene>
<reference evidence="3 4" key="1">
    <citation type="submission" date="2024-01" db="EMBL/GenBank/DDBJ databases">
        <title>A draft genome for a cacao thread blight-causing isolate of Paramarasmius palmivorus.</title>
        <authorList>
            <person name="Baruah I.K."/>
            <person name="Bukari Y."/>
            <person name="Amoako-Attah I."/>
            <person name="Meinhardt L.W."/>
            <person name="Bailey B.A."/>
            <person name="Cohen S.P."/>
        </authorList>
    </citation>
    <scope>NUCLEOTIDE SEQUENCE [LARGE SCALE GENOMIC DNA]</scope>
    <source>
        <strain evidence="3 4">GH-12</strain>
    </source>
</reference>
<evidence type="ECO:0000256" key="2">
    <source>
        <dbReference type="SAM" id="Phobius"/>
    </source>
</evidence>
<sequence length="485" mass="55071">MYLKSSVGWLQQNFGDVFGLETITLALAALLCGFLYVQSNRQKKGLDVASSNEKKDGKQNGEWIPMKFDYPSFPPCNEELRSLKPVPYRPFRWGAYHVTMGIRAMPWSEWIEVLFSTSIYHSNCLLMAQLYSSMTSILSITQSKSIVFSQGGRMFFESYPTGLGWSGLGGTVVLRFAPIYFRAGSLSPSIIPAIELVHELAEYLTKRYPTTFIATRDSSRAIKSVKIVPVDATLELPLPLLQDVEKMVFRDVSLDEAEEALRVSSLLESKNSPYAPGVWRLRDKIGLPLDEIHTSGHVPQYPEKLQVSLERFFKRMPVEKPVVRNNYFFQIVKPDSRRRTGAPPSDIPPQKEDEDLVDPGELAWSRTMFGNEDTYAGARAPDEVPEVAPETMRFRTERQTLRRLPLTGAIVFTIRPYVVPLPEMCKEKGVPARLASAVRSWPEDIAGHRGRDYYGSVLLDYLDGRANEQRKQYGDELEKLTEYPY</sequence>
<accession>A0AAW0E187</accession>
<evidence type="ECO:0000313" key="4">
    <source>
        <dbReference type="Proteomes" id="UP001383192"/>
    </source>
</evidence>
<keyword evidence="2" id="KW-0472">Membrane</keyword>
<keyword evidence="4" id="KW-1185">Reference proteome</keyword>
<name>A0AAW0E187_9AGAR</name>
<keyword evidence="2" id="KW-0812">Transmembrane</keyword>
<protein>
    <submittedName>
        <fullName evidence="3">Uncharacterized protein</fullName>
    </submittedName>
</protein>
<proteinExistence type="predicted"/>